<dbReference type="PANTHER" id="PTHR35889:SF3">
    <property type="entry name" value="F-BOX DOMAIN-CONTAINING PROTEIN"/>
    <property type="match status" value="1"/>
</dbReference>
<evidence type="ECO:0000259" key="3">
    <source>
        <dbReference type="Pfam" id="PF07635"/>
    </source>
</evidence>
<dbReference type="Proteomes" id="UP000324479">
    <property type="component" value="Unassembled WGS sequence"/>
</dbReference>
<evidence type="ECO:0000313" key="4">
    <source>
        <dbReference type="EMBL" id="KAA5547339.1"/>
    </source>
</evidence>
<dbReference type="InterPro" id="IPR022655">
    <property type="entry name" value="DUF1553"/>
</dbReference>
<keyword evidence="5" id="KW-1185">Reference proteome</keyword>
<sequence length="999" mass="111239">MQPILKRHCDRCHGESAQEGSLVLFRRDAVLGVADSGVPIVVPEQPDRSLLIERVTDASAGDLMPLDGQPLSRTEVNVLREWIRDGAEMPDVSGTEHWAYQAPSVDPQALRQASQRNLSPIDYFVEQKRIRSGLPSPSLADPATLARRVSLALTGLPATLQQIDDLQRDPSEENYRRLVDELLASDAFGVHWARHWLDLARYADSNGFQADQLRSSWAYRDWVVDAFNRDKPFDQFAIEQLAGDLLPDANLQTRIATGFHRTPTCNVEAGVQPEANRVQQVFDRVNTTATVFLGSTIECAQCHDHKYDPFTQEDYYRLFAYFNNTPLEVEKASGVRFDFVGPTMDLPLTDEQAARRKQLQKQITSLRAKQDALGGEDRFQAWRTQVSEALRQGRARWLTPTPHFSSTGEEPFQVLDDQSVLLQGNPPGSTEYRFSYDDLEGPILGVRLDALQHDDLPGRGPGRGDAKRTNFVLHDLQMRVETGKKRHLISLADAKASFSQSKYDVAGAIDGDPKTAWAIAPKFDQPHWATFRTTEPVDAPRADQRLVVTLDQHFGRGRVIGRPKVSFLIGPPETVGLTDEIAQLLGKATPLEAAEIEQLRTFFLANDPETRDPERKIRALVSRRDRIQPETTLVMVEQPESRETFVMRRGDYLSPGEPVSPGTPSALHPADADLPPNRLGLARWLVDPDNPLLARVTVNRFWAEVFGRGIVATPEDFGTQADAPTHPELLDWLALEFQSEGWSVKSLLRTMVLSETFRSSSVVTARAAELDPDNRLLSRGPRFRLPAETLRDNALAISGLLCREGAGEPVMPFQPDGIWRAVGRNQPQWTAAQDQDRYRRGLYVVWKRSAPYPSFVTFDAPDRAACTVQRPRTNTPLQALVLLNDHAYAEAAVGLAQRMVLESGSDDPREVAAYGYRIATGREPSLSAVESLLALFESQSALLAENPDLVDQRIGVLPESFLDPAFASGADASEAKRRLGAWYAVANALLNLDQTITLN</sequence>
<reference evidence="4 5" key="1">
    <citation type="submission" date="2019-08" db="EMBL/GenBank/DDBJ databases">
        <authorList>
            <person name="Dhanesh K."/>
            <person name="Kumar G."/>
            <person name="Sasikala C."/>
            <person name="Venkata Ramana C."/>
        </authorList>
    </citation>
    <scope>NUCLEOTIDE SEQUENCE [LARGE SCALE GENOMIC DNA]</scope>
    <source>
        <strain evidence="4 5">JC645</strain>
    </source>
</reference>
<proteinExistence type="predicted"/>
<name>A0A5M6DM82_9BACT</name>
<evidence type="ECO:0000259" key="2">
    <source>
        <dbReference type="Pfam" id="PF07587"/>
    </source>
</evidence>
<dbReference type="InterPro" id="IPR011429">
    <property type="entry name" value="Cyt_c_Planctomycete-type"/>
</dbReference>
<feature type="domain" description="DUF1549" evidence="1">
    <location>
        <begin position="120"/>
        <end position="325"/>
    </location>
</feature>
<feature type="domain" description="Cytochrome C Planctomycete-type" evidence="3">
    <location>
        <begin position="9"/>
        <end position="65"/>
    </location>
</feature>
<comment type="caution">
    <text evidence="4">The sequence shown here is derived from an EMBL/GenBank/DDBJ whole genome shotgun (WGS) entry which is preliminary data.</text>
</comment>
<evidence type="ECO:0000313" key="5">
    <source>
        <dbReference type="Proteomes" id="UP000324479"/>
    </source>
</evidence>
<protein>
    <submittedName>
        <fullName evidence="4">DUF1553 domain-containing protein</fullName>
    </submittedName>
</protein>
<dbReference type="Pfam" id="PF07583">
    <property type="entry name" value="PSCyt2"/>
    <property type="match status" value="1"/>
</dbReference>
<dbReference type="InterPro" id="IPR011444">
    <property type="entry name" value="DUF1549"/>
</dbReference>
<dbReference type="AlphaFoldDB" id="A0A5M6DM82"/>
<dbReference type="Pfam" id="PF07587">
    <property type="entry name" value="PSD1"/>
    <property type="match status" value="1"/>
</dbReference>
<organism evidence="4 5">
    <name type="scientific">Roseiconus nitratireducens</name>
    <dbReference type="NCBI Taxonomy" id="2605748"/>
    <lineage>
        <taxon>Bacteria</taxon>
        <taxon>Pseudomonadati</taxon>
        <taxon>Planctomycetota</taxon>
        <taxon>Planctomycetia</taxon>
        <taxon>Pirellulales</taxon>
        <taxon>Pirellulaceae</taxon>
        <taxon>Roseiconus</taxon>
    </lineage>
</organism>
<accession>A0A5M6DM82</accession>
<dbReference type="PANTHER" id="PTHR35889">
    <property type="entry name" value="CYCLOINULO-OLIGOSACCHARIDE FRUCTANOTRANSFERASE-RELATED"/>
    <property type="match status" value="1"/>
</dbReference>
<evidence type="ECO:0000259" key="1">
    <source>
        <dbReference type="Pfam" id="PF07583"/>
    </source>
</evidence>
<dbReference type="Pfam" id="PF07635">
    <property type="entry name" value="PSCyt1"/>
    <property type="match status" value="1"/>
</dbReference>
<feature type="domain" description="DUF1553" evidence="2">
    <location>
        <begin position="677"/>
        <end position="934"/>
    </location>
</feature>
<dbReference type="EMBL" id="VWOX01000001">
    <property type="protein sequence ID" value="KAA5547339.1"/>
    <property type="molecule type" value="Genomic_DNA"/>
</dbReference>
<gene>
    <name evidence="4" type="ORF">FYK55_01030</name>
</gene>